<proteinExistence type="predicted"/>
<protein>
    <recommendedName>
        <fullName evidence="4">Transmembrane protein</fullName>
    </recommendedName>
</protein>
<dbReference type="OMA" id="PSHVDEY"/>
<keyword evidence="1" id="KW-0812">Transmembrane</keyword>
<dbReference type="AlphaFoldDB" id="A0A7W4NM29"/>
<comment type="caution">
    <text evidence="2">The sequence shown here is derived from an EMBL/GenBank/DDBJ whole genome shotgun (WGS) entry which is preliminary data.</text>
</comment>
<dbReference type="EMBL" id="JABEQG010000018">
    <property type="protein sequence ID" value="MBB2156780.1"/>
    <property type="molecule type" value="Genomic_DNA"/>
</dbReference>
<gene>
    <name evidence="2" type="ORF">HLH33_10730</name>
</gene>
<feature type="transmembrane region" description="Helical" evidence="1">
    <location>
        <begin position="16"/>
        <end position="37"/>
    </location>
</feature>
<feature type="transmembrane region" description="Helical" evidence="1">
    <location>
        <begin position="79"/>
        <end position="104"/>
    </location>
</feature>
<dbReference type="RefSeq" id="WP_012228205.1">
    <property type="nucleotide sequence ID" value="NZ_JABEQG010000018.1"/>
</dbReference>
<evidence type="ECO:0008006" key="4">
    <source>
        <dbReference type="Google" id="ProtNLM"/>
    </source>
</evidence>
<reference evidence="2 3" key="1">
    <citation type="submission" date="2020-04" db="EMBL/GenBank/DDBJ databases">
        <title>Description of novel Gluconacetobacter.</title>
        <authorList>
            <person name="Sombolestani A."/>
        </authorList>
    </citation>
    <scope>NUCLEOTIDE SEQUENCE [LARGE SCALE GENOMIC DNA]</scope>
    <source>
        <strain evidence="2 3">LMG 7603</strain>
    </source>
</reference>
<keyword evidence="1" id="KW-1133">Transmembrane helix</keyword>
<name>A0A7W4NM29_GLUDI</name>
<sequence length="107" mass="11606">MNDPPATQRRTLSHHILPSAGTMIGVCVTLIGLVKIVEARTGPSHVDEYAALTSLLFLASALWSYIAMRHPNRPRLSPLCEAAADICFLLGLIAIALISTFFAYEVI</sequence>
<evidence type="ECO:0000256" key="1">
    <source>
        <dbReference type="SAM" id="Phobius"/>
    </source>
</evidence>
<evidence type="ECO:0000313" key="2">
    <source>
        <dbReference type="EMBL" id="MBB2156780.1"/>
    </source>
</evidence>
<accession>A0A7W4NM29</accession>
<feature type="transmembrane region" description="Helical" evidence="1">
    <location>
        <begin position="49"/>
        <end position="67"/>
    </location>
</feature>
<keyword evidence="1" id="KW-0472">Membrane</keyword>
<organism evidence="2 3">
    <name type="scientific">Gluconacetobacter diazotrophicus</name>
    <name type="common">Acetobacter diazotrophicus</name>
    <dbReference type="NCBI Taxonomy" id="33996"/>
    <lineage>
        <taxon>Bacteria</taxon>
        <taxon>Pseudomonadati</taxon>
        <taxon>Pseudomonadota</taxon>
        <taxon>Alphaproteobacteria</taxon>
        <taxon>Acetobacterales</taxon>
        <taxon>Acetobacteraceae</taxon>
        <taxon>Gluconacetobacter</taxon>
    </lineage>
</organism>
<dbReference type="Proteomes" id="UP000550787">
    <property type="component" value="Unassembled WGS sequence"/>
</dbReference>
<evidence type="ECO:0000313" key="3">
    <source>
        <dbReference type="Proteomes" id="UP000550787"/>
    </source>
</evidence>